<comment type="subcellular location">
    <subcellularLocation>
        <location evidence="1 9">Cell membrane</location>
        <topology evidence="1 9">Multi-pass membrane protein</topology>
    </subcellularLocation>
</comment>
<sequence>MKRIFTRYPGLTLLVTGAIVATGFAPLDLFPLTLIGLAILLWLVHEARTIRAALWRGWMFGLGHFTVNGNWIQHAFDFQDKMPPQLGYIAVVVLALYLAIYPMMAAGLAWRLASPRAVGDAATPPGGSYVLVFGAAWIATEWLRATMFTGYAWNPIGVVWLPLLGIAQIAALIGTYALSGVTVVLSGALLLVAHRRWRMPAATVAALAIAALVAWQEPPPAPDGPAAPRVRVVQPNIGQERMGDGDFEPKLLAAMIAQSGQPQSYPRLVVWPEGAVNYFLEDGYPRDWYWKGQPADTRAAIASVLGPRDMALVGSTALEFDPRGELANIGNSIYAVGPDGSLGPKRYDKAHLVPYGEYLPLRDLLAPLGIARLVQGEIDYLPGPGPRSLAVPGFGNVGMQICYEIIFSGQVVDRANRPDILFNPSNDSWFGRWGPPQHLAQARMRAVEEGLPILRSTPTGISAVIDAQGRLLASVPHQTAGAAEVPLPRPLPPTLFARAGNAMALLVAALLLLLAIAIRRRER</sequence>
<proteinExistence type="inferred from homology"/>
<dbReference type="PROSITE" id="PS50263">
    <property type="entry name" value="CN_HYDROLASE"/>
    <property type="match status" value="1"/>
</dbReference>
<dbReference type="EC" id="2.3.1.269" evidence="9"/>
<dbReference type="Proteomes" id="UP001058533">
    <property type="component" value="Chromosome"/>
</dbReference>
<dbReference type="NCBIfam" id="TIGR00546">
    <property type="entry name" value="lnt"/>
    <property type="match status" value="1"/>
</dbReference>
<dbReference type="InterPro" id="IPR004563">
    <property type="entry name" value="Apolipo_AcylTrfase"/>
</dbReference>
<evidence type="ECO:0000313" key="12">
    <source>
        <dbReference type="Proteomes" id="UP001058533"/>
    </source>
</evidence>
<reference evidence="11" key="1">
    <citation type="submission" date="2022-07" db="EMBL/GenBank/DDBJ databases">
        <title>Sphingomonas sp. nov., a novel bacterium isolated from the north slope of the Mount Everest.</title>
        <authorList>
            <person name="Cui X."/>
            <person name="Liu Y."/>
        </authorList>
    </citation>
    <scope>NUCLEOTIDE SEQUENCE</scope>
    <source>
        <strain evidence="11">S5-59</strain>
    </source>
</reference>
<feature type="transmembrane region" description="Helical" evidence="9">
    <location>
        <begin position="495"/>
        <end position="518"/>
    </location>
</feature>
<evidence type="ECO:0000256" key="3">
    <source>
        <dbReference type="ARBA" id="ARBA00022475"/>
    </source>
</evidence>
<dbReference type="CDD" id="cd07571">
    <property type="entry name" value="ALP_N-acyl_transferase"/>
    <property type="match status" value="1"/>
</dbReference>
<feature type="transmembrane region" description="Helical" evidence="9">
    <location>
        <begin position="159"/>
        <end position="192"/>
    </location>
</feature>
<keyword evidence="12" id="KW-1185">Reference proteome</keyword>
<dbReference type="EMBL" id="CP101740">
    <property type="protein sequence ID" value="UUL84301.1"/>
    <property type="molecule type" value="Genomic_DNA"/>
</dbReference>
<keyword evidence="3 9" id="KW-1003">Cell membrane</keyword>
<dbReference type="Gene3D" id="3.60.110.10">
    <property type="entry name" value="Carbon-nitrogen hydrolase"/>
    <property type="match status" value="1"/>
</dbReference>
<evidence type="ECO:0000256" key="9">
    <source>
        <dbReference type="HAMAP-Rule" id="MF_01148"/>
    </source>
</evidence>
<feature type="domain" description="CN hydrolase" evidence="10">
    <location>
        <begin position="233"/>
        <end position="489"/>
    </location>
</feature>
<dbReference type="InterPro" id="IPR036526">
    <property type="entry name" value="C-N_Hydrolase_sf"/>
</dbReference>
<gene>
    <name evidence="9 11" type="primary">lnt</name>
    <name evidence="11" type="ORF">NMP03_13525</name>
</gene>
<dbReference type="InterPro" id="IPR003010">
    <property type="entry name" value="C-N_Hydrolase"/>
</dbReference>
<dbReference type="Pfam" id="PF20154">
    <property type="entry name" value="LNT_N"/>
    <property type="match status" value="1"/>
</dbReference>
<dbReference type="PANTHER" id="PTHR38686:SF1">
    <property type="entry name" value="APOLIPOPROTEIN N-ACYLTRANSFERASE"/>
    <property type="match status" value="1"/>
</dbReference>
<comment type="catalytic activity">
    <reaction evidence="9">
        <text>N-terminal S-1,2-diacyl-sn-glyceryl-L-cysteinyl-[lipoprotein] + a glycerophospholipid = N-acyl-S-1,2-diacyl-sn-glyceryl-L-cysteinyl-[lipoprotein] + a 2-acyl-sn-glycero-3-phospholipid + H(+)</text>
        <dbReference type="Rhea" id="RHEA:48228"/>
        <dbReference type="Rhea" id="RHEA-COMP:14681"/>
        <dbReference type="Rhea" id="RHEA-COMP:14684"/>
        <dbReference type="ChEBI" id="CHEBI:15378"/>
        <dbReference type="ChEBI" id="CHEBI:136912"/>
        <dbReference type="ChEBI" id="CHEBI:140656"/>
        <dbReference type="ChEBI" id="CHEBI:140657"/>
        <dbReference type="ChEBI" id="CHEBI:140660"/>
        <dbReference type="EC" id="2.3.1.269"/>
    </reaction>
</comment>
<evidence type="ECO:0000259" key="10">
    <source>
        <dbReference type="PROSITE" id="PS50263"/>
    </source>
</evidence>
<protein>
    <recommendedName>
        <fullName evidence="9">Apolipoprotein N-acyltransferase</fullName>
        <shortName evidence="9">ALP N-acyltransferase</shortName>
        <ecNumber evidence="9">2.3.1.269</ecNumber>
    </recommendedName>
</protein>
<accession>A0ABY5LHT5</accession>
<feature type="transmembrane region" description="Helical" evidence="9">
    <location>
        <begin position="12"/>
        <end position="45"/>
    </location>
</feature>
<keyword evidence="8 9" id="KW-0012">Acyltransferase</keyword>
<keyword evidence="5 9" id="KW-0812">Transmembrane</keyword>
<evidence type="ECO:0000313" key="11">
    <source>
        <dbReference type="EMBL" id="UUL84301.1"/>
    </source>
</evidence>
<comment type="pathway">
    <text evidence="9">Protein modification; lipoprotein biosynthesis (N-acyl transfer).</text>
</comment>
<keyword evidence="4 9" id="KW-0808">Transferase</keyword>
<dbReference type="HAMAP" id="MF_01148">
    <property type="entry name" value="Lnt"/>
    <property type="match status" value="1"/>
</dbReference>
<feature type="transmembrane region" description="Helical" evidence="9">
    <location>
        <begin position="122"/>
        <end position="139"/>
    </location>
</feature>
<dbReference type="InterPro" id="IPR045378">
    <property type="entry name" value="LNT_N"/>
</dbReference>
<evidence type="ECO:0000256" key="1">
    <source>
        <dbReference type="ARBA" id="ARBA00004651"/>
    </source>
</evidence>
<comment type="similarity">
    <text evidence="2 9">Belongs to the CN hydrolase family. Apolipoprotein N-acyltransferase subfamily.</text>
</comment>
<dbReference type="PANTHER" id="PTHR38686">
    <property type="entry name" value="APOLIPOPROTEIN N-ACYLTRANSFERASE"/>
    <property type="match status" value="1"/>
</dbReference>
<keyword evidence="7 9" id="KW-0472">Membrane</keyword>
<dbReference type="Pfam" id="PF00795">
    <property type="entry name" value="CN_hydrolase"/>
    <property type="match status" value="1"/>
</dbReference>
<evidence type="ECO:0000256" key="2">
    <source>
        <dbReference type="ARBA" id="ARBA00010065"/>
    </source>
</evidence>
<evidence type="ECO:0000256" key="4">
    <source>
        <dbReference type="ARBA" id="ARBA00022679"/>
    </source>
</evidence>
<evidence type="ECO:0000256" key="5">
    <source>
        <dbReference type="ARBA" id="ARBA00022692"/>
    </source>
</evidence>
<keyword evidence="6 9" id="KW-1133">Transmembrane helix</keyword>
<comment type="function">
    <text evidence="9">Catalyzes the phospholipid dependent N-acylation of the N-terminal cysteine of apolipoprotein, the last step in lipoprotein maturation.</text>
</comment>
<dbReference type="SUPFAM" id="SSF56317">
    <property type="entry name" value="Carbon-nitrogen hydrolase"/>
    <property type="match status" value="1"/>
</dbReference>
<organism evidence="11 12">
    <name type="scientific">Sphingomonas qomolangmaensis</name>
    <dbReference type="NCBI Taxonomy" id="2918765"/>
    <lineage>
        <taxon>Bacteria</taxon>
        <taxon>Pseudomonadati</taxon>
        <taxon>Pseudomonadota</taxon>
        <taxon>Alphaproteobacteria</taxon>
        <taxon>Sphingomonadales</taxon>
        <taxon>Sphingomonadaceae</taxon>
        <taxon>Sphingomonas</taxon>
    </lineage>
</organism>
<name>A0ABY5LHT5_9SPHN</name>
<comment type="caution">
    <text evidence="9">Lacks conserved residue(s) required for the propagation of feature annotation.</text>
</comment>
<feature type="transmembrane region" description="Helical" evidence="9">
    <location>
        <begin position="86"/>
        <end position="110"/>
    </location>
</feature>
<evidence type="ECO:0000256" key="8">
    <source>
        <dbReference type="ARBA" id="ARBA00023315"/>
    </source>
</evidence>
<evidence type="ECO:0000256" key="7">
    <source>
        <dbReference type="ARBA" id="ARBA00023136"/>
    </source>
</evidence>
<evidence type="ECO:0000256" key="6">
    <source>
        <dbReference type="ARBA" id="ARBA00022989"/>
    </source>
</evidence>